<name>A0A081MZ43_9GAMM</name>
<comment type="caution">
    <text evidence="2">The sequence shown here is derived from an EMBL/GenBank/DDBJ whole genome shotgun (WGS) entry which is preliminary data.</text>
</comment>
<dbReference type="Proteomes" id="UP000028006">
    <property type="component" value="Unassembled WGS sequence"/>
</dbReference>
<dbReference type="PIRSF" id="PIRSF020632">
    <property type="entry name" value="YeaR"/>
    <property type="match status" value="1"/>
</dbReference>
<dbReference type="Gene3D" id="2.60.120.10">
    <property type="entry name" value="Jelly Rolls"/>
    <property type="match status" value="1"/>
</dbReference>
<reference evidence="2 3" key="1">
    <citation type="submission" date="2014-06" db="EMBL/GenBank/DDBJ databases">
        <title>Whole Genome Sequences of Three Symbiotic Endozoicomonas Bacteria.</title>
        <authorList>
            <person name="Neave M.J."/>
            <person name="Apprill A."/>
            <person name="Voolstra C.R."/>
        </authorList>
    </citation>
    <scope>NUCLEOTIDE SEQUENCE [LARGE SCALE GENOMIC DNA]</scope>
    <source>
        <strain evidence="2 3">LMG 24815</strain>
    </source>
</reference>
<gene>
    <name evidence="2" type="ORF">GZ77_25550</name>
</gene>
<dbReference type="InterPro" id="IPR015392">
    <property type="entry name" value="TehB/YeaR-like_dom"/>
</dbReference>
<sequence>MSHQRIPKHWKIQRSTPFFTKDNVPAALLNHHNTAEGVFGQLCVMEGTVTYFGYPDSETREPEVTVVINAGQFATSPPQYWHSIELSDDAQFNINFWSESDKTDQPMYHTHRNS</sequence>
<dbReference type="AlphaFoldDB" id="A0A081MZ43"/>
<dbReference type="eggNOG" id="COG3615">
    <property type="taxonomic scope" value="Bacteria"/>
</dbReference>
<keyword evidence="3" id="KW-1185">Reference proteome</keyword>
<dbReference type="Pfam" id="PF09313">
    <property type="entry name" value="TehB-like"/>
    <property type="match status" value="1"/>
</dbReference>
<evidence type="ECO:0000259" key="1">
    <source>
        <dbReference type="Pfam" id="PF09313"/>
    </source>
</evidence>
<dbReference type="InterPro" id="IPR014710">
    <property type="entry name" value="RmlC-like_jellyroll"/>
</dbReference>
<protein>
    <recommendedName>
        <fullName evidence="1">TehB/YeaR-like domain-containing protein</fullName>
    </recommendedName>
</protein>
<evidence type="ECO:0000313" key="2">
    <source>
        <dbReference type="EMBL" id="KEQ11466.1"/>
    </source>
</evidence>
<accession>A0A081MZ43</accession>
<proteinExistence type="predicted"/>
<dbReference type="EMBL" id="JOKG01000007">
    <property type="protein sequence ID" value="KEQ11466.1"/>
    <property type="molecule type" value="Genomic_DNA"/>
</dbReference>
<organism evidence="2 3">
    <name type="scientific">Endozoicomonas montiporae</name>
    <dbReference type="NCBI Taxonomy" id="1027273"/>
    <lineage>
        <taxon>Bacteria</taxon>
        <taxon>Pseudomonadati</taxon>
        <taxon>Pseudomonadota</taxon>
        <taxon>Gammaproteobacteria</taxon>
        <taxon>Oceanospirillales</taxon>
        <taxon>Endozoicomonadaceae</taxon>
        <taxon>Endozoicomonas</taxon>
    </lineage>
</organism>
<dbReference type="InterPro" id="IPR014510">
    <property type="entry name" value="Tellurite-R_YeaR"/>
</dbReference>
<feature type="domain" description="TehB/YeaR-like" evidence="1">
    <location>
        <begin position="14"/>
        <end position="94"/>
    </location>
</feature>
<evidence type="ECO:0000313" key="3">
    <source>
        <dbReference type="Proteomes" id="UP000028006"/>
    </source>
</evidence>
<dbReference type="SUPFAM" id="SSF51197">
    <property type="entry name" value="Clavaminate synthase-like"/>
    <property type="match status" value="1"/>
</dbReference>
<dbReference type="RefSeq" id="WP_034879735.1">
    <property type="nucleotide sequence ID" value="NZ_JOKG01000007.1"/>
</dbReference>